<feature type="compositionally biased region" description="Low complexity" evidence="1">
    <location>
        <begin position="262"/>
        <end position="277"/>
    </location>
</feature>
<feature type="non-terminal residue" evidence="2">
    <location>
        <position position="1"/>
    </location>
</feature>
<name>A0A3S5AU42_9PLAT</name>
<evidence type="ECO:0000256" key="1">
    <source>
        <dbReference type="SAM" id="MobiDB-lite"/>
    </source>
</evidence>
<organism evidence="2 3">
    <name type="scientific">Protopolystoma xenopodis</name>
    <dbReference type="NCBI Taxonomy" id="117903"/>
    <lineage>
        <taxon>Eukaryota</taxon>
        <taxon>Metazoa</taxon>
        <taxon>Spiralia</taxon>
        <taxon>Lophotrochozoa</taxon>
        <taxon>Platyhelminthes</taxon>
        <taxon>Monogenea</taxon>
        <taxon>Polyopisthocotylea</taxon>
        <taxon>Polystomatidea</taxon>
        <taxon>Polystomatidae</taxon>
        <taxon>Protopolystoma</taxon>
    </lineage>
</organism>
<dbReference type="Proteomes" id="UP000784294">
    <property type="component" value="Unassembled WGS sequence"/>
</dbReference>
<protein>
    <submittedName>
        <fullName evidence="2">Uncharacterized protein</fullName>
    </submittedName>
</protein>
<feature type="region of interest" description="Disordered" evidence="1">
    <location>
        <begin position="253"/>
        <end position="284"/>
    </location>
</feature>
<comment type="caution">
    <text evidence="2">The sequence shown here is derived from an EMBL/GenBank/DDBJ whole genome shotgun (WGS) entry which is preliminary data.</text>
</comment>
<evidence type="ECO:0000313" key="2">
    <source>
        <dbReference type="EMBL" id="VEL28473.1"/>
    </source>
</evidence>
<dbReference type="EMBL" id="CAAALY010095288">
    <property type="protein sequence ID" value="VEL28473.1"/>
    <property type="molecule type" value="Genomic_DNA"/>
</dbReference>
<proteinExistence type="predicted"/>
<gene>
    <name evidence="2" type="ORF">PXEA_LOCUS21913</name>
</gene>
<keyword evidence="3" id="KW-1185">Reference proteome</keyword>
<accession>A0A3S5AU42</accession>
<evidence type="ECO:0000313" key="3">
    <source>
        <dbReference type="Proteomes" id="UP000784294"/>
    </source>
</evidence>
<sequence length="388" mass="40700">MSHDDETDRAALAQASITKLADALSQVPREVAKAWYSMISQVSVNGLHKFCRTVDLSTASAAPASLMNMPRDGSPNADTGTDGYTNEASPVLSQHHRICEACKSCHLPKDLPSDLRLQLAVLYGPDYASRILDSGVCCIRVDESHPLLADIVGCESANSVDAAVGQEVSCVSVSGSPHGSRLDGAAQSGHTDEILTAEQYADAPLLSPMPGSCLSHSSVEASSLLAPILEPAAPFEQASPGLATCSSTALHSNSASYSPPLRISRSSGSCRSGPKRSTSVAERVSEEVIPIRSSLEPVLPKSTPPNQFSSAHADVEPYESVAAIETQTLTSALRLSKELACTKKTEAASLPRSSHISRLNANLDHGASSTAIINPPHHIAEITHSLAK</sequence>
<reference evidence="2" key="1">
    <citation type="submission" date="2018-11" db="EMBL/GenBank/DDBJ databases">
        <authorList>
            <consortium name="Pathogen Informatics"/>
        </authorList>
    </citation>
    <scope>NUCLEOTIDE SEQUENCE</scope>
</reference>
<dbReference type="AlphaFoldDB" id="A0A3S5AU42"/>